<dbReference type="InterPro" id="IPR050546">
    <property type="entry name" value="Glycosyl_Hydrlase_16"/>
</dbReference>
<gene>
    <name evidence="2" type="ORF">SMACR_02784</name>
</gene>
<feature type="region of interest" description="Disordered" evidence="1">
    <location>
        <begin position="200"/>
        <end position="219"/>
    </location>
</feature>
<reference evidence="2 3" key="1">
    <citation type="submission" date="2017-07" db="EMBL/GenBank/DDBJ databases">
        <title>Genome sequence of the Sordaria macrospora wild type strain R19027.</title>
        <authorList>
            <person name="Nowrousian M."/>
            <person name="Teichert I."/>
            <person name="Kueck U."/>
        </authorList>
    </citation>
    <scope>NUCLEOTIDE SEQUENCE [LARGE SCALE GENOMIC DNA]</scope>
    <source>
        <strain evidence="2 3">R19027</strain>
        <tissue evidence="2">Mycelium</tissue>
    </source>
</reference>
<feature type="region of interest" description="Disordered" evidence="1">
    <location>
        <begin position="287"/>
        <end position="306"/>
    </location>
</feature>
<dbReference type="InterPro" id="IPR013320">
    <property type="entry name" value="ConA-like_dom_sf"/>
</dbReference>
<dbReference type="CDD" id="cd02181">
    <property type="entry name" value="GH16_fungal_Lam16A_glucanase"/>
    <property type="match status" value="1"/>
</dbReference>
<comment type="caution">
    <text evidence="2">The sequence shown here is derived from an EMBL/GenBank/DDBJ whole genome shotgun (WGS) entry which is preliminary data.</text>
</comment>
<feature type="region of interest" description="Disordered" evidence="1">
    <location>
        <begin position="244"/>
        <end position="267"/>
    </location>
</feature>
<dbReference type="PANTHER" id="PTHR10963:SF24">
    <property type="entry name" value="GLYCOSIDASE C21B10.07-RELATED"/>
    <property type="match status" value="1"/>
</dbReference>
<accession>A0A8S9A3Q7</accession>
<dbReference type="VEuPathDB" id="FungiDB:SMAC_02784"/>
<dbReference type="PANTHER" id="PTHR10963">
    <property type="entry name" value="GLYCOSYL HYDROLASE-RELATED"/>
    <property type="match status" value="1"/>
</dbReference>
<evidence type="ECO:0000256" key="1">
    <source>
        <dbReference type="SAM" id="MobiDB-lite"/>
    </source>
</evidence>
<sequence length="446" mass="46944">MLPFAPAAFALLTERDSPRLPVPHAPYHFSSSYTNSTTPSSNYTLVDLFNAQNFFSEFAFFNGSDPTHGFVQYVDHQTANKTGLVGYTPDGVMLGVDYINQISANASPPAPGRPSVRVSSKKTYTEGLFVADIYHMPSGLYDHDDDSSSSFSSFSSKDKNAKNKSSSCGLWPAFWTFGPSWPSSGEIDILEGVNTQSTNSITLHTSGTKNTSKKGADGGGSCNISSTGSMSDTKLAADDCASSTGCKQDTTGGDSTGQKQKKGTGNYGVGFNKGKGGVYAVEWSSDVSGSGNHASGGDRKRGGGESTGSIKVWFFPRGSDLATKLAGNTTTTTTKAIASSSSATNATAGGVVSSAPGADPSNFGTPLAVFVFDRGCSMVDHFKNHSIVFNTAFCGDWAGAVWDKDATCKGLAKKCEDYVGANPGQFKEAHWVVNSIKVYHRHGRKS</sequence>
<evidence type="ECO:0000313" key="2">
    <source>
        <dbReference type="EMBL" id="KAA8634822.1"/>
    </source>
</evidence>
<proteinExistence type="predicted"/>
<dbReference type="AlphaFoldDB" id="A0A8S9A3Q7"/>
<feature type="compositionally biased region" description="Polar residues" evidence="1">
    <location>
        <begin position="244"/>
        <end position="258"/>
    </location>
</feature>
<organism evidence="2 3">
    <name type="scientific">Sordaria macrospora</name>
    <dbReference type="NCBI Taxonomy" id="5147"/>
    <lineage>
        <taxon>Eukaryota</taxon>
        <taxon>Fungi</taxon>
        <taxon>Dikarya</taxon>
        <taxon>Ascomycota</taxon>
        <taxon>Pezizomycotina</taxon>
        <taxon>Sordariomycetes</taxon>
        <taxon>Sordariomycetidae</taxon>
        <taxon>Sordariales</taxon>
        <taxon>Sordariaceae</taxon>
        <taxon>Sordaria</taxon>
    </lineage>
</organism>
<dbReference type="Pfam" id="PF26113">
    <property type="entry name" value="GH16_XgeA"/>
    <property type="match status" value="3"/>
</dbReference>
<evidence type="ECO:0008006" key="4">
    <source>
        <dbReference type="Google" id="ProtNLM"/>
    </source>
</evidence>
<dbReference type="Gene3D" id="2.60.120.200">
    <property type="match status" value="1"/>
</dbReference>
<dbReference type="GO" id="GO:0009251">
    <property type="term" value="P:glucan catabolic process"/>
    <property type="evidence" value="ECO:0007669"/>
    <property type="project" value="TreeGrafter"/>
</dbReference>
<dbReference type="Proteomes" id="UP000433876">
    <property type="component" value="Unassembled WGS sequence"/>
</dbReference>
<evidence type="ECO:0000313" key="3">
    <source>
        <dbReference type="Proteomes" id="UP000433876"/>
    </source>
</evidence>
<dbReference type="OMA" id="FKNAYWL"/>
<name>A0A8S9A3Q7_SORMA</name>
<dbReference type="EMBL" id="NMPR01000018">
    <property type="protein sequence ID" value="KAA8634822.1"/>
    <property type="molecule type" value="Genomic_DNA"/>
</dbReference>
<dbReference type="SUPFAM" id="SSF49899">
    <property type="entry name" value="Concanavalin A-like lectins/glucanases"/>
    <property type="match status" value="1"/>
</dbReference>
<feature type="compositionally biased region" description="Polar residues" evidence="1">
    <location>
        <begin position="200"/>
        <end position="210"/>
    </location>
</feature>
<protein>
    <recommendedName>
        <fullName evidence="4">GH16 domain-containing protein</fullName>
    </recommendedName>
</protein>